<evidence type="ECO:0000256" key="6">
    <source>
        <dbReference type="ARBA" id="ARBA00023180"/>
    </source>
</evidence>
<accession>A0A317T320</accession>
<keyword evidence="3" id="KW-0677">Repeat</keyword>
<keyword evidence="6" id="KW-0325">Glycoprotein</keyword>
<dbReference type="OrthoDB" id="2121828at2759"/>
<evidence type="ECO:0000256" key="5">
    <source>
        <dbReference type="ARBA" id="ARBA00023008"/>
    </source>
</evidence>
<evidence type="ECO:0000256" key="2">
    <source>
        <dbReference type="ARBA" id="ARBA00022723"/>
    </source>
</evidence>
<keyword evidence="2" id="KW-0479">Metal-binding</keyword>
<dbReference type="EMBL" id="PYWC01000004">
    <property type="protein sequence ID" value="PWW80147.1"/>
    <property type="molecule type" value="Genomic_DNA"/>
</dbReference>
<dbReference type="InterPro" id="IPR045087">
    <property type="entry name" value="Cu-oxidase_fam"/>
</dbReference>
<dbReference type="FunFam" id="2.60.40.420:FF:000038">
    <property type="entry name" value="Extracellular dihydrogeodin oxidase/laccase"/>
    <property type="match status" value="1"/>
</dbReference>
<dbReference type="CDD" id="cd13901">
    <property type="entry name" value="CuRO_3_MaLCC_like"/>
    <property type="match status" value="1"/>
</dbReference>
<name>A0A317T320_9PEZI</name>
<gene>
    <name evidence="11" type="ORF">C7212DRAFT_273760</name>
</gene>
<evidence type="ECO:0000256" key="7">
    <source>
        <dbReference type="SAM" id="SignalP"/>
    </source>
</evidence>
<dbReference type="AlphaFoldDB" id="A0A317T320"/>
<dbReference type="InterPro" id="IPR001117">
    <property type="entry name" value="Cu-oxidase_2nd"/>
</dbReference>
<evidence type="ECO:0000256" key="3">
    <source>
        <dbReference type="ARBA" id="ARBA00022737"/>
    </source>
</evidence>
<dbReference type="GO" id="GO:0005507">
    <property type="term" value="F:copper ion binding"/>
    <property type="evidence" value="ECO:0007669"/>
    <property type="project" value="InterPro"/>
</dbReference>
<dbReference type="STRING" id="42249.A0A317T320"/>
<dbReference type="CDD" id="cd13854">
    <property type="entry name" value="CuRO_1_MaLCC_like"/>
    <property type="match status" value="1"/>
</dbReference>
<evidence type="ECO:0000259" key="10">
    <source>
        <dbReference type="Pfam" id="PF07732"/>
    </source>
</evidence>
<dbReference type="Gene3D" id="2.60.40.420">
    <property type="entry name" value="Cupredoxins - blue copper proteins"/>
    <property type="match status" value="3"/>
</dbReference>
<keyword evidence="4" id="KW-0560">Oxidoreductase</keyword>
<dbReference type="Proteomes" id="UP000246991">
    <property type="component" value="Unassembled WGS sequence"/>
</dbReference>
<evidence type="ECO:0000256" key="4">
    <source>
        <dbReference type="ARBA" id="ARBA00023002"/>
    </source>
</evidence>
<comment type="caution">
    <text evidence="11">The sequence shown here is derived from an EMBL/GenBank/DDBJ whole genome shotgun (WGS) entry which is preliminary data.</text>
</comment>
<dbReference type="PANTHER" id="PTHR11709">
    <property type="entry name" value="MULTI-COPPER OXIDASE"/>
    <property type="match status" value="1"/>
</dbReference>
<evidence type="ECO:0000256" key="1">
    <source>
        <dbReference type="ARBA" id="ARBA00010609"/>
    </source>
</evidence>
<dbReference type="Pfam" id="PF07731">
    <property type="entry name" value="Cu-oxidase_2"/>
    <property type="match status" value="1"/>
</dbReference>
<sequence length="592" mass="65703">MHLSPTLGVIIITTAASAFPSLLTAPATEVSAPDLFPRKVPGCTNGPTTRNCWDGVRDINTNYYTDFPLTGRVREYWLRVDNSTFAPDGYRRTMLTFNGTFPGPTIYADWGDTVRIHIANNMENNGTSVHWHGVRQWGTTEQDGANGITQCALAPGNSQTYEWNATQYGTSWYHSHFSLQYSEGAAGALVINGPASANYDEDLGPIMLGDWYHTTAFGLWQNIPTDRPQAADNGLINGTNVFDCSKSTDANCVGGGKRFLTKFKPGKKYLLRFINMATDTFFKVSLDNHTMTVISTDFVPITPYKTEFVSIGIGERYQVIIEANQDTDNYWLRAISQSSCGAANPNRLNINGIVQYSGAGNTEPTTSPRVIPDSCTDEPKEKLVPIVAWDVPPSDLGVSQQENVTLAVTDNRIYWKLNGISAKVDWSNPTLLQVVEGQTHPLDSSVLEISGSNPWYYLVIETAHDIEHPIHLHGHDFHLIAQETGTFDASKVNATWSNPPRRDVAMLPKNGYVVIAFKTDNPGVWLLHCHIAWHVSGGFAMQFVERKTDLLKMFNPDGAWNDTCSTWNTYTASDIDPPQIDSGLKKRVYRDF</sequence>
<evidence type="ECO:0000259" key="9">
    <source>
        <dbReference type="Pfam" id="PF07731"/>
    </source>
</evidence>
<evidence type="ECO:0000259" key="8">
    <source>
        <dbReference type="Pfam" id="PF00394"/>
    </source>
</evidence>
<feature type="chain" id="PRO_5016381076" evidence="7">
    <location>
        <begin position="19"/>
        <end position="592"/>
    </location>
</feature>
<feature type="domain" description="Plastocyanin-like" evidence="10">
    <location>
        <begin position="80"/>
        <end position="195"/>
    </location>
</feature>
<keyword evidence="7" id="KW-0732">Signal</keyword>
<feature type="signal peptide" evidence="7">
    <location>
        <begin position="1"/>
        <end position="18"/>
    </location>
</feature>
<organism evidence="11 12">
    <name type="scientific">Tuber magnatum</name>
    <name type="common">white Piedmont truffle</name>
    <dbReference type="NCBI Taxonomy" id="42249"/>
    <lineage>
        <taxon>Eukaryota</taxon>
        <taxon>Fungi</taxon>
        <taxon>Dikarya</taxon>
        <taxon>Ascomycota</taxon>
        <taxon>Pezizomycotina</taxon>
        <taxon>Pezizomycetes</taxon>
        <taxon>Pezizales</taxon>
        <taxon>Tuberaceae</taxon>
        <taxon>Tuber</taxon>
    </lineage>
</organism>
<feature type="domain" description="Plastocyanin-like" evidence="8">
    <location>
        <begin position="205"/>
        <end position="358"/>
    </location>
</feature>
<evidence type="ECO:0000313" key="11">
    <source>
        <dbReference type="EMBL" id="PWW80147.1"/>
    </source>
</evidence>
<proteinExistence type="inferred from homology"/>
<dbReference type="Pfam" id="PF07732">
    <property type="entry name" value="Cu-oxidase_3"/>
    <property type="match status" value="1"/>
</dbReference>
<feature type="domain" description="Plastocyanin-like" evidence="9">
    <location>
        <begin position="424"/>
        <end position="547"/>
    </location>
</feature>
<dbReference type="SUPFAM" id="SSF49503">
    <property type="entry name" value="Cupredoxins"/>
    <property type="match status" value="3"/>
</dbReference>
<dbReference type="CDD" id="cd13880">
    <property type="entry name" value="CuRO_2_MaLCC_like"/>
    <property type="match status" value="1"/>
</dbReference>
<dbReference type="InterPro" id="IPR008972">
    <property type="entry name" value="Cupredoxin"/>
</dbReference>
<dbReference type="Pfam" id="PF00394">
    <property type="entry name" value="Cu-oxidase"/>
    <property type="match status" value="1"/>
</dbReference>
<keyword evidence="5" id="KW-0186">Copper</keyword>
<evidence type="ECO:0000313" key="12">
    <source>
        <dbReference type="Proteomes" id="UP000246991"/>
    </source>
</evidence>
<protein>
    <submittedName>
        <fullName evidence="11">Multicopper oxidase</fullName>
    </submittedName>
</protein>
<dbReference type="InterPro" id="IPR011706">
    <property type="entry name" value="Cu-oxidase_C"/>
</dbReference>
<dbReference type="FunFam" id="2.60.40.420:FF:000021">
    <property type="entry name" value="Extracellular dihydrogeodin oxidase/laccase"/>
    <property type="match status" value="1"/>
</dbReference>
<keyword evidence="12" id="KW-1185">Reference proteome</keyword>
<dbReference type="GO" id="GO:0016491">
    <property type="term" value="F:oxidoreductase activity"/>
    <property type="evidence" value="ECO:0007669"/>
    <property type="project" value="UniProtKB-KW"/>
</dbReference>
<dbReference type="InterPro" id="IPR011707">
    <property type="entry name" value="Cu-oxidase-like_N"/>
</dbReference>
<dbReference type="PANTHER" id="PTHR11709:SF502">
    <property type="entry name" value="MULTICOPPER OXIDASE"/>
    <property type="match status" value="1"/>
</dbReference>
<comment type="similarity">
    <text evidence="1">Belongs to the multicopper oxidase family.</text>
</comment>
<reference evidence="11 12" key="1">
    <citation type="submission" date="2018-03" db="EMBL/GenBank/DDBJ databases">
        <title>Genomes of Pezizomycetes fungi and the evolution of truffles.</title>
        <authorList>
            <person name="Murat C."/>
            <person name="Payen T."/>
            <person name="Noel B."/>
            <person name="Kuo A."/>
            <person name="Martin F.M."/>
        </authorList>
    </citation>
    <scope>NUCLEOTIDE SEQUENCE [LARGE SCALE GENOMIC DNA]</scope>
    <source>
        <strain evidence="11">091103-1</strain>
    </source>
</reference>